<sequence>MSSFLARQQAAFGDSLSEAATKIGGSSTSAKKPVPPSPSPSIASIASGAPGGTPKKERDEKLTGIAAATAFQPAQIDISSSTLTQVTYIISWLKDKGEPKTLQDIFQYISLQHAPEERQRELATSLRKNPHIDWIPDPNLTDQDWRSGTYVHRPTIPNVKNPTQLLAYLQKKTDIAGVSVKDLKDGWPDCEKAIDQLEKEHKILVMRLKKDNKPKTIWLDDPSLFHPVDQEFKNMWAAVQVPSLDMMHARLTAVGQKPTSEDPRVKAAAAAKKVVKKKRQSNRVIHTGLTWLPELMAQEKKPKGARRI</sequence>
<accession>A0A420YL45</accession>
<evidence type="ECO:0000256" key="8">
    <source>
        <dbReference type="SAM" id="MobiDB-lite"/>
    </source>
</evidence>
<dbReference type="Pfam" id="PF02186">
    <property type="entry name" value="TFIIE_beta"/>
    <property type="match status" value="1"/>
</dbReference>
<keyword evidence="11" id="KW-1185">Reference proteome</keyword>
<dbReference type="PIRSF" id="PIRSF016398">
    <property type="entry name" value="TFIIE-beta"/>
    <property type="match status" value="1"/>
</dbReference>
<proteinExistence type="inferred from homology"/>
<organism evidence="10 11">
    <name type="scientific">Coniochaeta pulveracea</name>
    <dbReference type="NCBI Taxonomy" id="177199"/>
    <lineage>
        <taxon>Eukaryota</taxon>
        <taxon>Fungi</taxon>
        <taxon>Dikarya</taxon>
        <taxon>Ascomycota</taxon>
        <taxon>Pezizomycotina</taxon>
        <taxon>Sordariomycetes</taxon>
        <taxon>Sordariomycetidae</taxon>
        <taxon>Coniochaetales</taxon>
        <taxon>Coniochaetaceae</taxon>
        <taxon>Coniochaeta</taxon>
    </lineage>
</organism>
<evidence type="ECO:0000313" key="11">
    <source>
        <dbReference type="Proteomes" id="UP000275385"/>
    </source>
</evidence>
<reference evidence="10 11" key="1">
    <citation type="submission" date="2018-08" db="EMBL/GenBank/DDBJ databases">
        <title>Draft genome of the lignicolous fungus Coniochaeta pulveracea.</title>
        <authorList>
            <person name="Borstlap C.J."/>
            <person name="De Witt R.N."/>
            <person name="Botha A."/>
            <person name="Volschenk H."/>
        </authorList>
    </citation>
    <scope>NUCLEOTIDE SEQUENCE [LARGE SCALE GENOMIC DNA]</scope>
    <source>
        <strain evidence="10 11">CAB683</strain>
    </source>
</reference>
<dbReference type="Proteomes" id="UP000275385">
    <property type="component" value="Unassembled WGS sequence"/>
</dbReference>
<keyword evidence="3 7" id="KW-0238">DNA-binding</keyword>
<evidence type="ECO:0000259" key="9">
    <source>
        <dbReference type="PROSITE" id="PS51351"/>
    </source>
</evidence>
<feature type="region of interest" description="Disordered" evidence="8">
    <location>
        <begin position="22"/>
        <end position="59"/>
    </location>
</feature>
<dbReference type="GO" id="GO:0001097">
    <property type="term" value="F:TFIIH-class transcription factor complex binding"/>
    <property type="evidence" value="ECO:0007669"/>
    <property type="project" value="TreeGrafter"/>
</dbReference>
<dbReference type="GO" id="GO:0005673">
    <property type="term" value="C:transcription factor TFIIE complex"/>
    <property type="evidence" value="ECO:0007669"/>
    <property type="project" value="UniProtKB-UniRule"/>
</dbReference>
<comment type="function">
    <text evidence="6 7">Recruits TFIIH to the initiation complex and stimulates the RNA polymerase II C-terminal domain kinase and DNA-dependent ATPase activities of TFIIH. Both TFIIH and TFIIE are required for promoter clearance by RNA polymerase.</text>
</comment>
<dbReference type="PROSITE" id="PS51351">
    <property type="entry name" value="TFIIE_BETA_C"/>
    <property type="match status" value="1"/>
</dbReference>
<dbReference type="EMBL" id="QVQW01000004">
    <property type="protein sequence ID" value="RKU48609.1"/>
    <property type="molecule type" value="Genomic_DNA"/>
</dbReference>
<evidence type="ECO:0000313" key="10">
    <source>
        <dbReference type="EMBL" id="RKU48609.1"/>
    </source>
</evidence>
<evidence type="ECO:0000256" key="7">
    <source>
        <dbReference type="PIRNR" id="PIRNR016398"/>
    </source>
</evidence>
<evidence type="ECO:0000256" key="2">
    <source>
        <dbReference type="ARBA" id="ARBA00023015"/>
    </source>
</evidence>
<feature type="domain" description="TFIIE beta" evidence="9">
    <location>
        <begin position="70"/>
        <end position="159"/>
    </location>
</feature>
<keyword evidence="2 7" id="KW-0805">Transcription regulation</keyword>
<comment type="subcellular location">
    <subcellularLocation>
        <location evidence="1 7">Nucleus</location>
    </subcellularLocation>
</comment>
<keyword evidence="5 7" id="KW-0539">Nucleus</keyword>
<evidence type="ECO:0000256" key="4">
    <source>
        <dbReference type="ARBA" id="ARBA00023163"/>
    </source>
</evidence>
<dbReference type="InterPro" id="IPR003166">
    <property type="entry name" value="TFIIE_bsu_DNA-bd"/>
</dbReference>
<dbReference type="Pfam" id="PF22254">
    <property type="entry name" value="TFA2_E-tether"/>
    <property type="match status" value="1"/>
</dbReference>
<evidence type="ECO:0000256" key="3">
    <source>
        <dbReference type="ARBA" id="ARBA00023125"/>
    </source>
</evidence>
<dbReference type="GO" id="GO:0006367">
    <property type="term" value="P:transcription initiation at RNA polymerase II promoter"/>
    <property type="evidence" value="ECO:0007669"/>
    <property type="project" value="UniProtKB-UniRule"/>
</dbReference>
<dbReference type="InterPro" id="IPR040501">
    <property type="entry name" value="TFA2_Winged_2"/>
</dbReference>
<dbReference type="AlphaFoldDB" id="A0A420YL45"/>
<dbReference type="Pfam" id="PF18121">
    <property type="entry name" value="TFA2_Winged_2"/>
    <property type="match status" value="1"/>
</dbReference>
<name>A0A420YL45_9PEZI</name>
<protein>
    <recommendedName>
        <fullName evidence="7">Transcription initiation factor IIE subunit beta</fullName>
    </recommendedName>
</protein>
<evidence type="ECO:0000256" key="6">
    <source>
        <dbReference type="ARBA" id="ARBA00025581"/>
    </source>
</evidence>
<comment type="subunit">
    <text evidence="7">Tetramer of two alpha and two beta chains.</text>
</comment>
<dbReference type="PANTHER" id="PTHR12716:SF8">
    <property type="entry name" value="TRANSCRIPTION INITIATION FACTOR IIE SUBUNIT BETA"/>
    <property type="match status" value="1"/>
</dbReference>
<comment type="caution">
    <text evidence="10">The sequence shown here is derived from an EMBL/GenBank/DDBJ whole genome shotgun (WGS) entry which is preliminary data.</text>
</comment>
<dbReference type="InterPro" id="IPR054600">
    <property type="entry name" value="TFA2_E-tether"/>
</dbReference>
<dbReference type="GO" id="GO:0003677">
    <property type="term" value="F:DNA binding"/>
    <property type="evidence" value="ECO:0007669"/>
    <property type="project" value="UniProtKB-UniRule"/>
</dbReference>
<keyword evidence="4 7" id="KW-0804">Transcription</keyword>
<gene>
    <name evidence="10" type="ORF">DL546_008765</name>
</gene>
<dbReference type="InterPro" id="IPR016656">
    <property type="entry name" value="TFIIE-bsu"/>
</dbReference>
<dbReference type="PANTHER" id="PTHR12716">
    <property type="entry name" value="TRANSCRIPTION INITIATION FACTOR IIE, BETA SUBUNIT"/>
    <property type="match status" value="1"/>
</dbReference>
<dbReference type="STRING" id="177199.A0A420YL45"/>
<evidence type="ECO:0000256" key="5">
    <source>
        <dbReference type="ARBA" id="ARBA00023242"/>
    </source>
</evidence>
<dbReference type="OrthoDB" id="5323195at2759"/>
<evidence type="ECO:0000256" key="1">
    <source>
        <dbReference type="ARBA" id="ARBA00004123"/>
    </source>
</evidence>
<comment type="similarity">
    <text evidence="7">Belongs to the TFIIE beta subunit family.</text>
</comment>